<dbReference type="AlphaFoldDB" id="A0AB34H275"/>
<name>A0AB34H275_ESCRO</name>
<dbReference type="Proteomes" id="UP001159641">
    <property type="component" value="Unassembled WGS sequence"/>
</dbReference>
<evidence type="ECO:0000313" key="3">
    <source>
        <dbReference type="Proteomes" id="UP001159641"/>
    </source>
</evidence>
<sequence>MSSHPPNGRRAPIPTPPPHSTQPRPSSSLGGTSRAAPPTIGQTRHSAISAYGAVRAFIGWRRWGARRAGRPPPPARDAAEESVGSSRRRRLCPLRVALWKLPCSGWKSRSLQSEAIFGGRRRSRRERKLTPHRRNSCAFRPGWAIAVGRGEAAFFPARDISLMFLPLFLF</sequence>
<dbReference type="EMBL" id="JAIQCJ010002027">
    <property type="protein sequence ID" value="KAJ8785000.1"/>
    <property type="molecule type" value="Genomic_DNA"/>
</dbReference>
<keyword evidence="3" id="KW-1185">Reference proteome</keyword>
<evidence type="ECO:0000256" key="1">
    <source>
        <dbReference type="SAM" id="MobiDB-lite"/>
    </source>
</evidence>
<proteinExistence type="predicted"/>
<evidence type="ECO:0000313" key="2">
    <source>
        <dbReference type="EMBL" id="KAJ8785000.1"/>
    </source>
</evidence>
<accession>A0AB34H275</accession>
<comment type="caution">
    <text evidence="2">The sequence shown here is derived from an EMBL/GenBank/DDBJ whole genome shotgun (WGS) entry which is preliminary data.</text>
</comment>
<gene>
    <name evidence="2" type="ORF">J1605_007556</name>
</gene>
<feature type="compositionally biased region" description="Low complexity" evidence="1">
    <location>
        <begin position="1"/>
        <end position="12"/>
    </location>
</feature>
<feature type="region of interest" description="Disordered" evidence="1">
    <location>
        <begin position="65"/>
        <end position="87"/>
    </location>
</feature>
<organism evidence="2 3">
    <name type="scientific">Eschrichtius robustus</name>
    <name type="common">California gray whale</name>
    <name type="synonym">Eschrichtius gibbosus</name>
    <dbReference type="NCBI Taxonomy" id="9764"/>
    <lineage>
        <taxon>Eukaryota</taxon>
        <taxon>Metazoa</taxon>
        <taxon>Chordata</taxon>
        <taxon>Craniata</taxon>
        <taxon>Vertebrata</taxon>
        <taxon>Euteleostomi</taxon>
        <taxon>Mammalia</taxon>
        <taxon>Eutheria</taxon>
        <taxon>Laurasiatheria</taxon>
        <taxon>Artiodactyla</taxon>
        <taxon>Whippomorpha</taxon>
        <taxon>Cetacea</taxon>
        <taxon>Mysticeti</taxon>
        <taxon>Eschrichtiidae</taxon>
        <taxon>Eschrichtius</taxon>
    </lineage>
</organism>
<reference evidence="2 3" key="1">
    <citation type="submission" date="2022-11" db="EMBL/GenBank/DDBJ databases">
        <title>Whole genome sequence of Eschrichtius robustus ER-17-0199.</title>
        <authorList>
            <person name="Bruniche-Olsen A."/>
            <person name="Black A.N."/>
            <person name="Fields C.J."/>
            <person name="Walden K."/>
            <person name="Dewoody J.A."/>
        </authorList>
    </citation>
    <scope>NUCLEOTIDE SEQUENCE [LARGE SCALE GENOMIC DNA]</scope>
    <source>
        <strain evidence="2">ER-17-0199</strain>
        <tissue evidence="2">Blubber</tissue>
    </source>
</reference>
<protein>
    <submittedName>
        <fullName evidence="2">Uncharacterized protein</fullName>
    </submittedName>
</protein>
<feature type="region of interest" description="Disordered" evidence="1">
    <location>
        <begin position="1"/>
        <end position="41"/>
    </location>
</feature>